<proteinExistence type="predicted"/>
<protein>
    <submittedName>
        <fullName evidence="1">Uncharacterized protein</fullName>
    </submittedName>
</protein>
<accession>A0A1S8A8A3</accession>
<dbReference type="Proteomes" id="UP000054516">
    <property type="component" value="Unassembled WGS sequence"/>
</dbReference>
<dbReference type="EMBL" id="DF977471">
    <property type="protein sequence ID" value="GAW26283.1"/>
    <property type="molecule type" value="Genomic_DNA"/>
</dbReference>
<evidence type="ECO:0000313" key="2">
    <source>
        <dbReference type="Proteomes" id="UP000054516"/>
    </source>
</evidence>
<evidence type="ECO:0000313" key="1">
    <source>
        <dbReference type="EMBL" id="GAW26283.1"/>
    </source>
</evidence>
<keyword evidence="2" id="KW-1185">Reference proteome</keyword>
<sequence length="87" mass="9732">MFAGFENPVSVLIFDVKIRERNTVQRVVLLLASIRLLYNNCYIAPKTVYAAVPFDCHEKMRLIFVYNDLYGTAVSAISVIATVSSTA</sequence>
<gene>
    <name evidence="1" type="ORF">SAMD00023353_2601320</name>
</gene>
<organism evidence="1">
    <name type="scientific">Rosellinia necatrix</name>
    <name type="common">White root-rot fungus</name>
    <dbReference type="NCBI Taxonomy" id="77044"/>
    <lineage>
        <taxon>Eukaryota</taxon>
        <taxon>Fungi</taxon>
        <taxon>Dikarya</taxon>
        <taxon>Ascomycota</taxon>
        <taxon>Pezizomycotina</taxon>
        <taxon>Sordariomycetes</taxon>
        <taxon>Xylariomycetidae</taxon>
        <taxon>Xylariales</taxon>
        <taxon>Xylariaceae</taxon>
        <taxon>Rosellinia</taxon>
    </lineage>
</organism>
<dbReference type="AlphaFoldDB" id="A0A1S8A8A3"/>
<reference evidence="1" key="1">
    <citation type="submission" date="2016-03" db="EMBL/GenBank/DDBJ databases">
        <title>Draft genome sequence of Rosellinia necatrix.</title>
        <authorList>
            <person name="Kanematsu S."/>
        </authorList>
    </citation>
    <scope>NUCLEOTIDE SEQUENCE [LARGE SCALE GENOMIC DNA]</scope>
    <source>
        <strain evidence="1">W97</strain>
    </source>
</reference>
<name>A0A1S8A8A3_ROSNE</name>